<dbReference type="OrthoDB" id="9804277at2"/>
<evidence type="ECO:0000256" key="1">
    <source>
        <dbReference type="ARBA" id="ARBA00004651"/>
    </source>
</evidence>
<feature type="transmembrane region" description="Helical" evidence="9">
    <location>
        <begin position="513"/>
        <end position="531"/>
    </location>
</feature>
<evidence type="ECO:0000313" key="12">
    <source>
        <dbReference type="Proteomes" id="UP000014174"/>
    </source>
</evidence>
<feature type="transmembrane region" description="Helical" evidence="9">
    <location>
        <begin position="55"/>
        <end position="75"/>
    </location>
</feature>
<organism evidence="11 12">
    <name type="scientific">Arcticibacter svalbardensis MN12-7</name>
    <dbReference type="NCBI Taxonomy" id="1150600"/>
    <lineage>
        <taxon>Bacteria</taxon>
        <taxon>Pseudomonadati</taxon>
        <taxon>Bacteroidota</taxon>
        <taxon>Sphingobacteriia</taxon>
        <taxon>Sphingobacteriales</taxon>
        <taxon>Sphingobacteriaceae</taxon>
        <taxon>Arcticibacter</taxon>
    </lineage>
</organism>
<feature type="transmembrane region" description="Helical" evidence="9">
    <location>
        <begin position="120"/>
        <end position="139"/>
    </location>
</feature>
<dbReference type="HAMAP" id="MF_01148">
    <property type="entry name" value="Lnt"/>
    <property type="match status" value="1"/>
</dbReference>
<dbReference type="RefSeq" id="WP_016197397.1">
    <property type="nucleotide sequence ID" value="NZ_AQPN01000145.1"/>
</dbReference>
<feature type="domain" description="CN hydrolase" evidence="10">
    <location>
        <begin position="235"/>
        <end position="500"/>
    </location>
</feature>
<feature type="transmembrane region" description="Helical" evidence="9">
    <location>
        <begin position="81"/>
        <end position="108"/>
    </location>
</feature>
<dbReference type="Gene3D" id="3.60.110.10">
    <property type="entry name" value="Carbon-nitrogen hydrolase"/>
    <property type="match status" value="1"/>
</dbReference>
<feature type="transmembrane region" description="Helical" evidence="9">
    <location>
        <begin position="159"/>
        <end position="182"/>
    </location>
</feature>
<sequence>MKRNYFLALISAFLLWIAWPPMQFTAPILLVALVPLLRAIESVILSDQPAKGRKVFFIAGLTYLIWNTASIYWVFNSLNAVLPVWVACLISIIPFGLAAVLMTLAFWLYYKMRRVAGKMLSYAGLISFWIAYEYLHQTWDLAFPWMNLGNGFAETSSLVQWYEYTGVYGGTLWILIANILAFEIGAQNDTVDEGLKLKKKLTMALSVWIVVPITFSMIIYTLYTEAVNPANIVVVQPNVNPYDKWEKPADVQIDHLIHLSDSLGQANTEYFIWPETAVPQFIEEYTIRENPSYLRIQQFLSKYKNGNVLTGIESFNLYDKQETPTAAFNKSAGKYLDYYNAAVNIENSSKVQFYHKSKLVPGVESLPFATALSFLKPVFASFGGSSGGFGKQDHPSVFYTQSGLAAAPVICYESIWGSYVADYVKDGAQFIAIITNDAWWGNTSGKDQHFAYAKLRAIETRRWVARSANTGISGFINQRGDIVQSSKWWVPTALKQDINLNSDLTFYVRYGDYIAWIGCIFAGLFIGLILIRSRKGNYRTES</sequence>
<dbReference type="CDD" id="cd07571">
    <property type="entry name" value="ALP_N-acyl_transferase"/>
    <property type="match status" value="1"/>
</dbReference>
<feature type="transmembrane region" description="Helical" evidence="9">
    <location>
        <begin position="6"/>
        <end position="34"/>
    </location>
</feature>
<keyword evidence="12" id="KW-1185">Reference proteome</keyword>
<dbReference type="EMBL" id="AQPN01000145">
    <property type="protein sequence ID" value="EOR92667.1"/>
    <property type="molecule type" value="Genomic_DNA"/>
</dbReference>
<dbReference type="Pfam" id="PF20154">
    <property type="entry name" value="LNT_N"/>
    <property type="match status" value="1"/>
</dbReference>
<dbReference type="GO" id="GO:0005886">
    <property type="term" value="C:plasma membrane"/>
    <property type="evidence" value="ECO:0007669"/>
    <property type="project" value="UniProtKB-SubCell"/>
</dbReference>
<evidence type="ECO:0000256" key="3">
    <source>
        <dbReference type="ARBA" id="ARBA00022475"/>
    </source>
</evidence>
<dbReference type="InterPro" id="IPR045378">
    <property type="entry name" value="LNT_N"/>
</dbReference>
<keyword evidence="11" id="KW-0449">Lipoprotein</keyword>
<feature type="transmembrane region" description="Helical" evidence="9">
    <location>
        <begin position="203"/>
        <end position="223"/>
    </location>
</feature>
<dbReference type="InterPro" id="IPR003010">
    <property type="entry name" value="C-N_Hydrolase"/>
</dbReference>
<proteinExistence type="inferred from homology"/>
<comment type="caution">
    <text evidence="11">The sequence shown here is derived from an EMBL/GenBank/DDBJ whole genome shotgun (WGS) entry which is preliminary data.</text>
</comment>
<comment type="function">
    <text evidence="9">Catalyzes the phospholipid dependent N-acylation of the N-terminal cysteine of apolipoprotein, the last step in lipoprotein maturation.</text>
</comment>
<dbReference type="GO" id="GO:0042158">
    <property type="term" value="P:lipoprotein biosynthetic process"/>
    <property type="evidence" value="ECO:0007669"/>
    <property type="project" value="UniProtKB-UniRule"/>
</dbReference>
<gene>
    <name evidence="9" type="primary">lnt</name>
    <name evidence="11" type="ORF">ADIARSV_4179</name>
</gene>
<comment type="catalytic activity">
    <reaction evidence="9">
        <text>N-terminal S-1,2-diacyl-sn-glyceryl-L-cysteinyl-[lipoprotein] + a glycerophospholipid = N-acyl-S-1,2-diacyl-sn-glyceryl-L-cysteinyl-[lipoprotein] + a 2-acyl-sn-glycero-3-phospholipid + H(+)</text>
        <dbReference type="Rhea" id="RHEA:48228"/>
        <dbReference type="Rhea" id="RHEA-COMP:14681"/>
        <dbReference type="Rhea" id="RHEA-COMP:14684"/>
        <dbReference type="ChEBI" id="CHEBI:15378"/>
        <dbReference type="ChEBI" id="CHEBI:136912"/>
        <dbReference type="ChEBI" id="CHEBI:140656"/>
        <dbReference type="ChEBI" id="CHEBI:140657"/>
        <dbReference type="ChEBI" id="CHEBI:140660"/>
        <dbReference type="EC" id="2.3.1.269"/>
    </reaction>
</comment>
<name>R9GLI0_9SPHI</name>
<comment type="subcellular location">
    <subcellularLocation>
        <location evidence="1 9">Cell membrane</location>
        <topology evidence="1 9">Multi-pass membrane protein</topology>
    </subcellularLocation>
</comment>
<dbReference type="GO" id="GO:0016410">
    <property type="term" value="F:N-acyltransferase activity"/>
    <property type="evidence" value="ECO:0007669"/>
    <property type="project" value="UniProtKB-UniRule"/>
</dbReference>
<protein>
    <recommendedName>
        <fullName evidence="9">Apolipoprotein N-acyltransferase</fullName>
        <shortName evidence="9">ALP N-acyltransferase</shortName>
        <ecNumber evidence="9">2.3.1.269</ecNumber>
    </recommendedName>
</protein>
<evidence type="ECO:0000256" key="5">
    <source>
        <dbReference type="ARBA" id="ARBA00022692"/>
    </source>
</evidence>
<keyword evidence="8 9" id="KW-0012">Acyltransferase</keyword>
<dbReference type="AlphaFoldDB" id="R9GLI0"/>
<keyword evidence="7 9" id="KW-0472">Membrane</keyword>
<keyword evidence="3 9" id="KW-1003">Cell membrane</keyword>
<evidence type="ECO:0000256" key="7">
    <source>
        <dbReference type="ARBA" id="ARBA00023136"/>
    </source>
</evidence>
<dbReference type="eggNOG" id="COG0815">
    <property type="taxonomic scope" value="Bacteria"/>
</dbReference>
<keyword evidence="4 9" id="KW-0808">Transferase</keyword>
<dbReference type="Pfam" id="PF00795">
    <property type="entry name" value="CN_hydrolase"/>
    <property type="match status" value="1"/>
</dbReference>
<evidence type="ECO:0000256" key="2">
    <source>
        <dbReference type="ARBA" id="ARBA00010065"/>
    </source>
</evidence>
<evidence type="ECO:0000256" key="4">
    <source>
        <dbReference type="ARBA" id="ARBA00022679"/>
    </source>
</evidence>
<dbReference type="PANTHER" id="PTHR38686">
    <property type="entry name" value="APOLIPOPROTEIN N-ACYLTRANSFERASE"/>
    <property type="match status" value="1"/>
</dbReference>
<dbReference type="EC" id="2.3.1.269" evidence="9"/>
<dbReference type="InterPro" id="IPR004563">
    <property type="entry name" value="Apolipo_AcylTrfase"/>
</dbReference>
<dbReference type="NCBIfam" id="TIGR00546">
    <property type="entry name" value="lnt"/>
    <property type="match status" value="1"/>
</dbReference>
<comment type="pathway">
    <text evidence="9">Protein modification; lipoprotein biosynthesis (N-acyl transfer).</text>
</comment>
<evidence type="ECO:0000259" key="10">
    <source>
        <dbReference type="PROSITE" id="PS50263"/>
    </source>
</evidence>
<evidence type="ECO:0000256" key="9">
    <source>
        <dbReference type="HAMAP-Rule" id="MF_01148"/>
    </source>
</evidence>
<dbReference type="SUPFAM" id="SSF56317">
    <property type="entry name" value="Carbon-nitrogen hydrolase"/>
    <property type="match status" value="1"/>
</dbReference>
<comment type="similarity">
    <text evidence="2 9">Belongs to the CN hydrolase family. Apolipoprotein N-acyltransferase subfamily.</text>
</comment>
<dbReference type="PROSITE" id="PS50263">
    <property type="entry name" value="CN_HYDROLASE"/>
    <property type="match status" value="1"/>
</dbReference>
<keyword evidence="5 9" id="KW-0812">Transmembrane</keyword>
<dbReference type="STRING" id="1150600.ADIARSV_4179"/>
<evidence type="ECO:0000256" key="6">
    <source>
        <dbReference type="ARBA" id="ARBA00022989"/>
    </source>
</evidence>
<dbReference type="UniPathway" id="UPA00666"/>
<dbReference type="InterPro" id="IPR036526">
    <property type="entry name" value="C-N_Hydrolase_sf"/>
</dbReference>
<evidence type="ECO:0000256" key="8">
    <source>
        <dbReference type="ARBA" id="ARBA00023315"/>
    </source>
</evidence>
<evidence type="ECO:0000313" key="11">
    <source>
        <dbReference type="EMBL" id="EOR92667.1"/>
    </source>
</evidence>
<reference evidence="11 12" key="1">
    <citation type="journal article" date="2013" name="Genome Announc.">
        <title>Draft Genome Sequence of Arcticibacter svalbardensis Strain MN12-7T, a Member of the Family Sphingobacteriaceae Isolated from an Arctic Soil Sample.</title>
        <authorList>
            <person name="Shivaji S."/>
            <person name="Ara S."/>
            <person name="Prasad S."/>
            <person name="Manasa B.P."/>
            <person name="Begum Z."/>
            <person name="Singh A."/>
            <person name="Kumar Pinnaka A."/>
        </authorList>
    </citation>
    <scope>NUCLEOTIDE SEQUENCE [LARGE SCALE GENOMIC DNA]</scope>
    <source>
        <strain evidence="11 12">MN12-7</strain>
    </source>
</reference>
<dbReference type="PANTHER" id="PTHR38686:SF1">
    <property type="entry name" value="APOLIPOPROTEIN N-ACYLTRANSFERASE"/>
    <property type="match status" value="1"/>
</dbReference>
<dbReference type="PATRIC" id="fig|1150600.3.peg.4137"/>
<keyword evidence="6 9" id="KW-1133">Transmembrane helix</keyword>
<accession>R9GLI0</accession>
<dbReference type="Proteomes" id="UP000014174">
    <property type="component" value="Unassembled WGS sequence"/>
</dbReference>